<sequence length="171" mass="18641">MTNQRSYTKEELLKCGQGELFGPGNAQLPMPNMLMMDRITLISEDGGEHGKGEIKAELDISPDLWFFECHFPGDPVMPGCLGLDAMWQLLGFYLGWKGNPGKGRALGVGDVKFSGQVLPTAKTVSYQINIKRVIARGLILGIADGVVMVDGREIYSAKGLRVGLFSSTDQF</sequence>
<reference evidence="18" key="1">
    <citation type="submission" date="2018-06" db="EMBL/GenBank/DDBJ databases">
        <authorList>
            <person name="Zhirakovskaya E."/>
        </authorList>
    </citation>
    <scope>NUCLEOTIDE SEQUENCE</scope>
</reference>
<evidence type="ECO:0000256" key="2">
    <source>
        <dbReference type="ARBA" id="ARBA00004496"/>
    </source>
</evidence>
<gene>
    <name evidence="18" type="ORF">MNBD_GAMMA08-1890</name>
</gene>
<dbReference type="HAMAP" id="MF_00405">
    <property type="entry name" value="FabA"/>
    <property type="match status" value="1"/>
</dbReference>
<comment type="pathway">
    <text evidence="3">Lipid metabolism; fatty acid biosynthesis.</text>
</comment>
<dbReference type="EC" id="5.3.3.14" evidence="6"/>
<evidence type="ECO:0000256" key="7">
    <source>
        <dbReference type="ARBA" id="ARBA00017810"/>
    </source>
</evidence>
<evidence type="ECO:0000256" key="10">
    <source>
        <dbReference type="ARBA" id="ARBA00022832"/>
    </source>
</evidence>
<comment type="similarity">
    <text evidence="4">Belongs to the thioester dehydratase family. FabA subfamily.</text>
</comment>
<evidence type="ECO:0000256" key="3">
    <source>
        <dbReference type="ARBA" id="ARBA00005194"/>
    </source>
</evidence>
<evidence type="ECO:0000256" key="8">
    <source>
        <dbReference type="ARBA" id="ARBA00022490"/>
    </source>
</evidence>
<evidence type="ECO:0000256" key="13">
    <source>
        <dbReference type="ARBA" id="ARBA00023235"/>
    </source>
</evidence>
<keyword evidence="14 18" id="KW-0456">Lyase</keyword>
<name>A0A3B0WT30_9ZZZZ</name>
<comment type="subunit">
    <text evidence="5">Homodimer.</text>
</comment>
<evidence type="ECO:0000256" key="12">
    <source>
        <dbReference type="ARBA" id="ARBA00023160"/>
    </source>
</evidence>
<dbReference type="GO" id="GO:0006633">
    <property type="term" value="P:fatty acid biosynthetic process"/>
    <property type="evidence" value="ECO:0007669"/>
    <property type="project" value="UniProtKB-UniPathway"/>
</dbReference>
<keyword evidence="9" id="KW-0444">Lipid biosynthesis</keyword>
<comment type="subcellular location">
    <subcellularLocation>
        <location evidence="2">Cytoplasm</location>
    </subcellularLocation>
</comment>
<dbReference type="NCBIfam" id="TIGR01749">
    <property type="entry name" value="fabA"/>
    <property type="match status" value="1"/>
</dbReference>
<evidence type="ECO:0000256" key="17">
    <source>
        <dbReference type="ARBA" id="ARBA00032821"/>
    </source>
</evidence>
<evidence type="ECO:0000256" key="5">
    <source>
        <dbReference type="ARBA" id="ARBA00011738"/>
    </source>
</evidence>
<dbReference type="Pfam" id="PF07977">
    <property type="entry name" value="FabA"/>
    <property type="match status" value="1"/>
</dbReference>
<dbReference type="GO" id="GO:0034017">
    <property type="term" value="F:trans-2-decenoyl-acyl-carrier-protein isomerase activity"/>
    <property type="evidence" value="ECO:0007669"/>
    <property type="project" value="UniProtKB-EC"/>
</dbReference>
<evidence type="ECO:0000256" key="14">
    <source>
        <dbReference type="ARBA" id="ARBA00023239"/>
    </source>
</evidence>
<dbReference type="CDD" id="cd01287">
    <property type="entry name" value="FabA"/>
    <property type="match status" value="1"/>
</dbReference>
<keyword evidence="11" id="KW-0443">Lipid metabolism</keyword>
<evidence type="ECO:0000256" key="1">
    <source>
        <dbReference type="ARBA" id="ARBA00001055"/>
    </source>
</evidence>
<dbReference type="SUPFAM" id="SSF54637">
    <property type="entry name" value="Thioesterase/thiol ester dehydrase-isomerase"/>
    <property type="match status" value="1"/>
</dbReference>
<evidence type="ECO:0000256" key="11">
    <source>
        <dbReference type="ARBA" id="ARBA00023098"/>
    </source>
</evidence>
<dbReference type="InterPro" id="IPR029069">
    <property type="entry name" value="HotDog_dom_sf"/>
</dbReference>
<dbReference type="NCBIfam" id="NF003509">
    <property type="entry name" value="PRK05174.1"/>
    <property type="match status" value="1"/>
</dbReference>
<dbReference type="UniPathway" id="UPA00094"/>
<dbReference type="GO" id="GO:0019171">
    <property type="term" value="F:(3R)-hydroxyacyl-[acyl-carrier-protein] dehydratase activity"/>
    <property type="evidence" value="ECO:0007669"/>
    <property type="project" value="UniProtKB-EC"/>
</dbReference>
<evidence type="ECO:0000256" key="15">
    <source>
        <dbReference type="ARBA" id="ARBA00031656"/>
    </source>
</evidence>
<dbReference type="EMBL" id="UOFH01000019">
    <property type="protein sequence ID" value="VAW58571.1"/>
    <property type="molecule type" value="Genomic_DNA"/>
</dbReference>
<dbReference type="Gene3D" id="3.10.129.10">
    <property type="entry name" value="Hotdog Thioesterase"/>
    <property type="match status" value="1"/>
</dbReference>
<keyword evidence="8" id="KW-0963">Cytoplasm</keyword>
<accession>A0A3B0WT30</accession>
<dbReference type="PANTHER" id="PTHR30272:SF8">
    <property type="entry name" value="3-HYDROXYDECANOYL-[ACYL-CARRIER-PROTEIN] DEHYDRATASE"/>
    <property type="match status" value="1"/>
</dbReference>
<evidence type="ECO:0000256" key="6">
    <source>
        <dbReference type="ARBA" id="ARBA00012677"/>
    </source>
</evidence>
<organism evidence="18">
    <name type="scientific">hydrothermal vent metagenome</name>
    <dbReference type="NCBI Taxonomy" id="652676"/>
    <lineage>
        <taxon>unclassified sequences</taxon>
        <taxon>metagenomes</taxon>
        <taxon>ecological metagenomes</taxon>
    </lineage>
</organism>
<dbReference type="InterPro" id="IPR013114">
    <property type="entry name" value="FabA_FabZ"/>
</dbReference>
<keyword evidence="13 18" id="KW-0413">Isomerase</keyword>
<keyword evidence="10" id="KW-0276">Fatty acid metabolism</keyword>
<evidence type="ECO:0000256" key="4">
    <source>
        <dbReference type="ARBA" id="ARBA00006714"/>
    </source>
</evidence>
<keyword evidence="12" id="KW-0275">Fatty acid biosynthesis</keyword>
<dbReference type="PANTHER" id="PTHR30272">
    <property type="entry name" value="3-HYDROXYACYL-[ACYL-CARRIER-PROTEIN] DEHYDRATASE"/>
    <property type="match status" value="1"/>
</dbReference>
<comment type="catalytic activity">
    <reaction evidence="1">
        <text>a (3R)-hydroxyacyl-[ACP] = a (2E)-enoyl-[ACP] + H2O</text>
        <dbReference type="Rhea" id="RHEA:13097"/>
        <dbReference type="Rhea" id="RHEA-COMP:9925"/>
        <dbReference type="Rhea" id="RHEA-COMP:9945"/>
        <dbReference type="ChEBI" id="CHEBI:15377"/>
        <dbReference type="ChEBI" id="CHEBI:78784"/>
        <dbReference type="ChEBI" id="CHEBI:78827"/>
        <dbReference type="EC" id="4.2.1.59"/>
    </reaction>
</comment>
<evidence type="ECO:0000256" key="16">
    <source>
        <dbReference type="ARBA" id="ARBA00032302"/>
    </source>
</evidence>
<dbReference type="AlphaFoldDB" id="A0A3B0WT30"/>
<evidence type="ECO:0000256" key="9">
    <source>
        <dbReference type="ARBA" id="ARBA00022516"/>
    </source>
</evidence>
<proteinExistence type="inferred from homology"/>
<dbReference type="GO" id="GO:0005737">
    <property type="term" value="C:cytoplasm"/>
    <property type="evidence" value="ECO:0007669"/>
    <property type="project" value="UniProtKB-SubCell"/>
</dbReference>
<protein>
    <recommendedName>
        <fullName evidence="7">3-hydroxydecanoyl-[acyl-carrier-protein] dehydratase</fullName>
        <ecNumber evidence="6">5.3.3.14</ecNumber>
    </recommendedName>
    <alternativeName>
        <fullName evidence="16">3-hydroxyacyl-[acyl-carrier-protein] dehydratase FabA</fullName>
    </alternativeName>
    <alternativeName>
        <fullName evidence="17">Beta-hydroxydecanoyl thioester dehydrase</fullName>
    </alternativeName>
    <alternativeName>
        <fullName evidence="15">Trans-2-decenoyl-[acyl-carrier-protein] isomerase</fullName>
    </alternativeName>
</protein>
<dbReference type="InterPro" id="IPR010083">
    <property type="entry name" value="FabA"/>
</dbReference>
<evidence type="ECO:0000313" key="18">
    <source>
        <dbReference type="EMBL" id="VAW58571.1"/>
    </source>
</evidence>